<name>A0A100VZ61_9MYCO</name>
<evidence type="ECO:0000313" key="3">
    <source>
        <dbReference type="Proteomes" id="UP000069620"/>
    </source>
</evidence>
<sequence length="220" mass="23107">MSKTGAALALAGLLAVTGCTRTVHDVATPQVDVLGSMLASESELNTIMSTTGLRSKTALRQPAKLDAGERASRPECVPVIGNAMDSVYQGSGYTNFRETQFADDTDSLEVDQAVAMFDTPAAARAVAAKTVGLWRQCAGDTLSMTDGGSSKSYQYVMAAPGRIDGVDVTHDERPDYPGYGDRRAVLVADNVVVDVRISGTDVTDSQVVQLAKTIGGRNSL</sequence>
<dbReference type="STRING" id="146020.RMCB_2771"/>
<feature type="domain" description="PknH-like extracellular" evidence="1">
    <location>
        <begin position="30"/>
        <end position="216"/>
    </location>
</feature>
<dbReference type="EMBL" id="BCSX01000024">
    <property type="protein sequence ID" value="GAS88675.1"/>
    <property type="molecule type" value="Genomic_DNA"/>
</dbReference>
<protein>
    <recommendedName>
        <fullName evidence="1">PknH-like extracellular domain-containing protein</fullName>
    </recommendedName>
</protein>
<evidence type="ECO:0000313" key="2">
    <source>
        <dbReference type="EMBL" id="GAS88675.1"/>
    </source>
</evidence>
<dbReference type="InterPro" id="IPR038232">
    <property type="entry name" value="PknH-like_Extracell_sf"/>
</dbReference>
<reference evidence="3" key="1">
    <citation type="journal article" date="2016" name="Genome Announc.">
        <title>Draft Genome Sequences of Five Rapidly Growing Mycobacterium Species, M. thermoresistibile, M. fortuitum subsp. acetamidolyticum, M. canariasense, M. brisbanense, and M. novocastrense.</title>
        <authorList>
            <person name="Katahira K."/>
            <person name="Ogura Y."/>
            <person name="Gotoh Y."/>
            <person name="Hayashi T."/>
        </authorList>
    </citation>
    <scope>NUCLEOTIDE SEQUENCE [LARGE SCALE GENOMIC DNA]</scope>
    <source>
        <strain evidence="3">JCM15654</strain>
    </source>
</reference>
<comment type="caution">
    <text evidence="2">The sequence shown here is derived from an EMBL/GenBank/DDBJ whole genome shotgun (WGS) entry which is preliminary data.</text>
</comment>
<accession>A0A100VZ61</accession>
<dbReference type="AlphaFoldDB" id="A0A100VZ61"/>
<evidence type="ECO:0000259" key="1">
    <source>
        <dbReference type="Pfam" id="PF14032"/>
    </source>
</evidence>
<organism evidence="2 3">
    <name type="scientific">Mycolicibacterium brisbanense</name>
    <dbReference type="NCBI Taxonomy" id="146020"/>
    <lineage>
        <taxon>Bacteria</taxon>
        <taxon>Bacillati</taxon>
        <taxon>Actinomycetota</taxon>
        <taxon>Actinomycetes</taxon>
        <taxon>Mycobacteriales</taxon>
        <taxon>Mycobacteriaceae</taxon>
        <taxon>Mycolicibacterium</taxon>
    </lineage>
</organism>
<dbReference type="InterPro" id="IPR026954">
    <property type="entry name" value="PknH-like_Extracell"/>
</dbReference>
<dbReference type="Gene3D" id="3.40.1000.70">
    <property type="entry name" value="PknH-like extracellular domain"/>
    <property type="match status" value="1"/>
</dbReference>
<dbReference type="Pfam" id="PF14032">
    <property type="entry name" value="PknH_C"/>
    <property type="match status" value="1"/>
</dbReference>
<dbReference type="Proteomes" id="UP000069620">
    <property type="component" value="Unassembled WGS sequence"/>
</dbReference>
<dbReference type="OrthoDB" id="4635623at2"/>
<proteinExistence type="predicted"/>
<dbReference type="PROSITE" id="PS51257">
    <property type="entry name" value="PROKAR_LIPOPROTEIN"/>
    <property type="match status" value="1"/>
</dbReference>
<reference evidence="3" key="2">
    <citation type="submission" date="2016-02" db="EMBL/GenBank/DDBJ databases">
        <title>Draft genome sequence of five rapidly growing Mycobacterium species.</title>
        <authorList>
            <person name="Katahira K."/>
            <person name="Gotou Y."/>
            <person name="Iida K."/>
            <person name="Ogura Y."/>
            <person name="Hayashi T."/>
        </authorList>
    </citation>
    <scope>NUCLEOTIDE SEQUENCE [LARGE SCALE GENOMIC DNA]</scope>
    <source>
        <strain evidence="3">JCM15654</strain>
    </source>
</reference>
<gene>
    <name evidence="2" type="ORF">RMCB_2771</name>
</gene>
<keyword evidence="3" id="KW-1185">Reference proteome</keyword>
<dbReference type="RefSeq" id="WP_062829220.1">
    <property type="nucleotide sequence ID" value="NZ_BCSX01000024.1"/>
</dbReference>